<sequence length="279" mass="29314">MTILEVMIVLALIGLLAGVAIRGVRWMRSSSLRETATQIAAMLRATYNAATMTAAHHRVVFNLEEQSYRIEACEGPVVLHRSDEEDVPEEDGDEGGGAGSALRPSGVPGSGRPGDLPSGLLDGLPGLPSGVGASMPRPGAGGDVPPEIASAASLEEATALATELAGSQMGGARCQPADIVTGDSDGRGAQGQLDTGSGLRITRMFVQHLDGEQREGVVYLNFFPLGYAEKAAIEIADADDTTYTLLVHALTGRVEFVDGRIDPEEHLLRRADGEEVEER</sequence>
<dbReference type="KEGG" id="hoh:Hoch_2612"/>
<evidence type="ECO:0000256" key="1">
    <source>
        <dbReference type="SAM" id="MobiDB-lite"/>
    </source>
</evidence>
<feature type="region of interest" description="Disordered" evidence="1">
    <location>
        <begin position="81"/>
        <end position="146"/>
    </location>
</feature>
<keyword evidence="4" id="KW-1185">Reference proteome</keyword>
<dbReference type="EMBL" id="CP001804">
    <property type="protein sequence ID" value="ACY15145.1"/>
    <property type="molecule type" value="Genomic_DNA"/>
</dbReference>
<accession>D0LLW7</accession>
<gene>
    <name evidence="3" type="ordered locus">Hoch_2612</name>
</gene>
<dbReference type="Proteomes" id="UP000001880">
    <property type="component" value="Chromosome"/>
</dbReference>
<keyword evidence="2" id="KW-0812">Transmembrane</keyword>
<organism evidence="3 4">
    <name type="scientific">Haliangium ochraceum (strain DSM 14365 / JCM 11303 / SMP-2)</name>
    <dbReference type="NCBI Taxonomy" id="502025"/>
    <lineage>
        <taxon>Bacteria</taxon>
        <taxon>Pseudomonadati</taxon>
        <taxon>Myxococcota</taxon>
        <taxon>Polyangia</taxon>
        <taxon>Haliangiales</taxon>
        <taxon>Kofleriaceae</taxon>
        <taxon>Haliangium</taxon>
    </lineage>
</organism>
<evidence type="ECO:0000256" key="2">
    <source>
        <dbReference type="SAM" id="Phobius"/>
    </source>
</evidence>
<dbReference type="STRING" id="502025.Hoch_2612"/>
<dbReference type="HOGENOM" id="CLU_1164872_0_0_7"/>
<proteinExistence type="predicted"/>
<feature type="compositionally biased region" description="Low complexity" evidence="1">
    <location>
        <begin position="113"/>
        <end position="130"/>
    </location>
</feature>
<name>D0LLW7_HALO1</name>
<dbReference type="InterPro" id="IPR045584">
    <property type="entry name" value="Pilin-like"/>
</dbReference>
<protein>
    <submittedName>
        <fullName evidence="3">Uncharacterized protein</fullName>
    </submittedName>
</protein>
<dbReference type="SUPFAM" id="SSF54523">
    <property type="entry name" value="Pili subunits"/>
    <property type="match status" value="1"/>
</dbReference>
<dbReference type="AlphaFoldDB" id="D0LLW7"/>
<reference evidence="3 4" key="1">
    <citation type="journal article" date="2010" name="Stand. Genomic Sci.">
        <title>Complete genome sequence of Haliangium ochraceum type strain (SMP-2).</title>
        <authorList>
            <consortium name="US DOE Joint Genome Institute (JGI-PGF)"/>
            <person name="Ivanova N."/>
            <person name="Daum C."/>
            <person name="Lang E."/>
            <person name="Abt B."/>
            <person name="Kopitz M."/>
            <person name="Saunders E."/>
            <person name="Lapidus A."/>
            <person name="Lucas S."/>
            <person name="Glavina Del Rio T."/>
            <person name="Nolan M."/>
            <person name="Tice H."/>
            <person name="Copeland A."/>
            <person name="Cheng J.F."/>
            <person name="Chen F."/>
            <person name="Bruce D."/>
            <person name="Goodwin L."/>
            <person name="Pitluck S."/>
            <person name="Mavromatis K."/>
            <person name="Pati A."/>
            <person name="Mikhailova N."/>
            <person name="Chen A."/>
            <person name="Palaniappan K."/>
            <person name="Land M."/>
            <person name="Hauser L."/>
            <person name="Chang Y.J."/>
            <person name="Jeffries C.D."/>
            <person name="Detter J.C."/>
            <person name="Brettin T."/>
            <person name="Rohde M."/>
            <person name="Goker M."/>
            <person name="Bristow J."/>
            <person name="Markowitz V."/>
            <person name="Eisen J.A."/>
            <person name="Hugenholtz P."/>
            <person name="Kyrpides N.C."/>
            <person name="Klenk H.P."/>
        </authorList>
    </citation>
    <scope>NUCLEOTIDE SEQUENCE [LARGE SCALE GENOMIC DNA]</scope>
    <source>
        <strain evidence="4">DSM 14365 / CIP 107738 / JCM 11303 / AJ 13395 / SMP-2</strain>
    </source>
</reference>
<dbReference type="eggNOG" id="COG2165">
    <property type="taxonomic scope" value="Bacteria"/>
</dbReference>
<keyword evidence="2" id="KW-0472">Membrane</keyword>
<feature type="compositionally biased region" description="Acidic residues" evidence="1">
    <location>
        <begin position="84"/>
        <end position="94"/>
    </location>
</feature>
<keyword evidence="2" id="KW-1133">Transmembrane helix</keyword>
<evidence type="ECO:0000313" key="3">
    <source>
        <dbReference type="EMBL" id="ACY15145.1"/>
    </source>
</evidence>
<evidence type="ECO:0000313" key="4">
    <source>
        <dbReference type="Proteomes" id="UP000001880"/>
    </source>
</evidence>
<feature type="transmembrane region" description="Helical" evidence="2">
    <location>
        <begin position="6"/>
        <end position="24"/>
    </location>
</feature>